<gene>
    <name evidence="3" type="ORF">OCBIM_22004556mg</name>
</gene>
<dbReference type="GO" id="GO:1990115">
    <property type="term" value="P:RNA polymerase III assembly"/>
    <property type="evidence" value="ECO:0007669"/>
    <property type="project" value="TreeGrafter"/>
</dbReference>
<dbReference type="GO" id="GO:0006457">
    <property type="term" value="P:protein folding"/>
    <property type="evidence" value="ECO:0007669"/>
    <property type="project" value="InterPro"/>
</dbReference>
<dbReference type="Pfam" id="PF02996">
    <property type="entry name" value="Prefoldin"/>
    <property type="match status" value="1"/>
</dbReference>
<dbReference type="GO" id="GO:0051082">
    <property type="term" value="F:unfolded protein binding"/>
    <property type="evidence" value="ECO:0007669"/>
    <property type="project" value="InterPro"/>
</dbReference>
<dbReference type="CDD" id="cd23157">
    <property type="entry name" value="Prefoldin_5"/>
    <property type="match status" value="1"/>
</dbReference>
<reference evidence="3" key="1">
    <citation type="submission" date="2015-07" db="EMBL/GenBank/DDBJ databases">
        <title>MeaNS - Measles Nucleotide Surveillance Program.</title>
        <authorList>
            <person name="Tran T."/>
            <person name="Druce J."/>
        </authorList>
    </citation>
    <scope>NUCLEOTIDE SEQUENCE</scope>
    <source>
        <strain evidence="3">UCB-OBI-ISO-001</strain>
        <tissue evidence="3">Gonad</tissue>
    </source>
</reference>
<dbReference type="GO" id="GO:0016272">
    <property type="term" value="C:prefoldin complex"/>
    <property type="evidence" value="ECO:0007669"/>
    <property type="project" value="InterPro"/>
</dbReference>
<dbReference type="InterPro" id="IPR009053">
    <property type="entry name" value="Prefoldin"/>
</dbReference>
<dbReference type="EMBL" id="KQ425361">
    <property type="protein sequence ID" value="KOF69557.1"/>
    <property type="molecule type" value="Genomic_DNA"/>
</dbReference>
<dbReference type="PANTHER" id="PTHR12674:SF2">
    <property type="entry name" value="PREFOLDIN SUBUNIT 5"/>
    <property type="match status" value="1"/>
</dbReference>
<dbReference type="PANTHER" id="PTHR12674">
    <property type="entry name" value="PREFOLDIN SUBUNIT 5"/>
    <property type="match status" value="1"/>
</dbReference>
<dbReference type="InterPro" id="IPR004127">
    <property type="entry name" value="Prefoldin_subunit_alpha"/>
</dbReference>
<accession>A0A0L8FXS9</accession>
<name>A0A0L8FXS9_OCTBM</name>
<dbReference type="AlphaFoldDB" id="A0A0L8FXS9"/>
<dbReference type="KEGG" id="obi:106880473"/>
<evidence type="ECO:0008006" key="4">
    <source>
        <dbReference type="Google" id="ProtNLM"/>
    </source>
</evidence>
<dbReference type="GO" id="GO:0005737">
    <property type="term" value="C:cytoplasm"/>
    <property type="evidence" value="ECO:0007669"/>
    <property type="project" value="TreeGrafter"/>
</dbReference>
<evidence type="ECO:0000313" key="3">
    <source>
        <dbReference type="EMBL" id="KOF69557.1"/>
    </source>
</evidence>
<dbReference type="NCBIfam" id="TIGR00293">
    <property type="entry name" value="prefoldin subunit alpha"/>
    <property type="match status" value="1"/>
</dbReference>
<evidence type="ECO:0000256" key="1">
    <source>
        <dbReference type="ARBA" id="ARBA00010048"/>
    </source>
</evidence>
<dbReference type="SUPFAM" id="SSF46579">
    <property type="entry name" value="Prefoldin"/>
    <property type="match status" value="1"/>
</dbReference>
<dbReference type="GO" id="GO:1990114">
    <property type="term" value="P:RNA polymerase II core complex assembly"/>
    <property type="evidence" value="ECO:0007669"/>
    <property type="project" value="TreeGrafter"/>
</dbReference>
<dbReference type="OMA" id="QAKFKAC"/>
<dbReference type="Gene3D" id="1.10.287.370">
    <property type="match status" value="1"/>
</dbReference>
<protein>
    <recommendedName>
        <fullName evidence="4">Prefoldin subunit 5</fullName>
    </recommendedName>
</protein>
<dbReference type="FunFam" id="1.10.287.370:FF:000004">
    <property type="entry name" value="Probable prefoldin subunit 5"/>
    <property type="match status" value="1"/>
</dbReference>
<dbReference type="InterPro" id="IPR011599">
    <property type="entry name" value="PFD_alpha_archaea"/>
</dbReference>
<evidence type="ECO:0000256" key="2">
    <source>
        <dbReference type="ARBA" id="ARBA00023186"/>
    </source>
</evidence>
<comment type="similarity">
    <text evidence="1">Belongs to the prefoldin subunit alpha family.</text>
</comment>
<dbReference type="OrthoDB" id="10267474at2759"/>
<keyword evidence="2" id="KW-0143">Chaperone</keyword>
<dbReference type="GO" id="GO:1990113">
    <property type="term" value="P:RNA polymerase I assembly"/>
    <property type="evidence" value="ECO:0007669"/>
    <property type="project" value="TreeGrafter"/>
</dbReference>
<proteinExistence type="inferred from homology"/>
<dbReference type="STRING" id="37653.A0A0L8FXS9"/>
<sequence length="156" mass="17794">MSTQRQVDISTLPLPQLNQLSQQLDQEIEFLTLSLNQLKVAQTKFSESQECLSQVTKQNLDNDILVPLTGSMYVPGKLSNVEECLVDIGTGYYIEMTVDSSKKFFKRKVDYITKQIEKMQPLLQDKYRMKQVVMELLQMKVQAQLAAQQAPSTVNS</sequence>
<organism evidence="3">
    <name type="scientific">Octopus bimaculoides</name>
    <name type="common">California two-spotted octopus</name>
    <dbReference type="NCBI Taxonomy" id="37653"/>
    <lineage>
        <taxon>Eukaryota</taxon>
        <taxon>Metazoa</taxon>
        <taxon>Spiralia</taxon>
        <taxon>Lophotrochozoa</taxon>
        <taxon>Mollusca</taxon>
        <taxon>Cephalopoda</taxon>
        <taxon>Coleoidea</taxon>
        <taxon>Octopodiformes</taxon>
        <taxon>Octopoda</taxon>
        <taxon>Incirrata</taxon>
        <taxon>Octopodidae</taxon>
        <taxon>Octopus</taxon>
    </lineage>
</organism>